<dbReference type="Gene3D" id="3.40.190.150">
    <property type="entry name" value="Bordetella uptake gene, domain 1"/>
    <property type="match status" value="1"/>
</dbReference>
<comment type="caution">
    <text evidence="3">The sequence shown here is derived from an EMBL/GenBank/DDBJ whole genome shotgun (WGS) entry which is preliminary data.</text>
</comment>
<gene>
    <name evidence="3" type="ORF">RAMLITH_23905</name>
</gene>
<dbReference type="CDD" id="cd07012">
    <property type="entry name" value="PBP2_Bug_TTT"/>
    <property type="match status" value="1"/>
</dbReference>
<dbReference type="PANTHER" id="PTHR42928:SF5">
    <property type="entry name" value="BLR1237 PROTEIN"/>
    <property type="match status" value="1"/>
</dbReference>
<dbReference type="Gene3D" id="3.40.190.10">
    <property type="entry name" value="Periplasmic binding protein-like II"/>
    <property type="match status" value="1"/>
</dbReference>
<comment type="similarity">
    <text evidence="1">Belongs to the UPF0065 (bug) family.</text>
</comment>
<dbReference type="InterPro" id="IPR005064">
    <property type="entry name" value="BUG"/>
</dbReference>
<dbReference type="Proteomes" id="UP000521868">
    <property type="component" value="Unassembled WGS sequence"/>
</dbReference>
<keyword evidence="2" id="KW-0732">Signal</keyword>
<reference evidence="3 4" key="1">
    <citation type="journal article" date="2020" name="Nature">
        <title>Bacterial chemolithoautotrophy via manganese oxidation.</title>
        <authorList>
            <person name="Yu H."/>
            <person name="Leadbetter J.R."/>
        </authorList>
    </citation>
    <scope>NUCLEOTIDE SEQUENCE [LARGE SCALE GENOMIC DNA]</scope>
    <source>
        <strain evidence="3 4">RBP-1</strain>
    </source>
</reference>
<evidence type="ECO:0000256" key="2">
    <source>
        <dbReference type="SAM" id="SignalP"/>
    </source>
</evidence>
<organism evidence="3 4">
    <name type="scientific">Ramlibacter lithotrophicus</name>
    <dbReference type="NCBI Taxonomy" id="2606681"/>
    <lineage>
        <taxon>Bacteria</taxon>
        <taxon>Pseudomonadati</taxon>
        <taxon>Pseudomonadota</taxon>
        <taxon>Betaproteobacteria</taxon>
        <taxon>Burkholderiales</taxon>
        <taxon>Comamonadaceae</taxon>
        <taxon>Ramlibacter</taxon>
    </lineage>
</organism>
<proteinExistence type="inferred from homology"/>
<dbReference type="InterPro" id="IPR042100">
    <property type="entry name" value="Bug_dom1"/>
</dbReference>
<dbReference type="PIRSF" id="PIRSF017082">
    <property type="entry name" value="YflP"/>
    <property type="match status" value="1"/>
</dbReference>
<dbReference type="Pfam" id="PF03401">
    <property type="entry name" value="TctC"/>
    <property type="match status" value="1"/>
</dbReference>
<dbReference type="InterPro" id="IPR006311">
    <property type="entry name" value="TAT_signal"/>
</dbReference>
<dbReference type="SUPFAM" id="SSF53850">
    <property type="entry name" value="Periplasmic binding protein-like II"/>
    <property type="match status" value="1"/>
</dbReference>
<feature type="chain" id="PRO_5030703803" evidence="2">
    <location>
        <begin position="34"/>
        <end position="333"/>
    </location>
</feature>
<accession>A0A7X6DKK5</accession>
<evidence type="ECO:0000256" key="1">
    <source>
        <dbReference type="ARBA" id="ARBA00006987"/>
    </source>
</evidence>
<name>A0A7X6DKK5_9BURK</name>
<evidence type="ECO:0000313" key="3">
    <source>
        <dbReference type="EMBL" id="NKE68870.1"/>
    </source>
</evidence>
<sequence>MRNTFDPGYYSRRRFLCRIAAGAAAAVPAMAMAQSWPARPVRVLVGSNAGSPIDVPTRSVMQRLSARFGQQFVIENKAGAGGVLAANAVAKAAPDGYTLLSSGPAEIINNYFIWQNSGQPFPFDPARDLAPVALLQRGPGVLVVSPKLNIATWQELVQFLRTQPDKGSIGVTQLGATTHLASELLKRESGLNLTIVPYRGSVDMHADLREARLTMALTTPFETIEFVRRGELRPLAVSHTRRIEGFEQTPTFGELGLPRVVNLPALVLSAPAATPADIVQQLNRGVTEIIAANPGLVPFGREAPPMTPAQLSAYLAEERERWGRVIREVNIRI</sequence>
<dbReference type="AlphaFoldDB" id="A0A7X6DKK5"/>
<protein>
    <submittedName>
        <fullName evidence="3">Tripartite tricarboxylate transporter substrate binding protein</fullName>
    </submittedName>
</protein>
<dbReference type="EMBL" id="VTOX01000013">
    <property type="protein sequence ID" value="NKE68870.1"/>
    <property type="molecule type" value="Genomic_DNA"/>
</dbReference>
<feature type="signal peptide" evidence="2">
    <location>
        <begin position="1"/>
        <end position="33"/>
    </location>
</feature>
<dbReference type="PANTHER" id="PTHR42928">
    <property type="entry name" value="TRICARBOXYLATE-BINDING PROTEIN"/>
    <property type="match status" value="1"/>
</dbReference>
<dbReference type="RefSeq" id="WP_168110008.1">
    <property type="nucleotide sequence ID" value="NZ_VTOX01000013.1"/>
</dbReference>
<evidence type="ECO:0000313" key="4">
    <source>
        <dbReference type="Proteomes" id="UP000521868"/>
    </source>
</evidence>
<keyword evidence="4" id="KW-1185">Reference proteome</keyword>
<dbReference type="PROSITE" id="PS51318">
    <property type="entry name" value="TAT"/>
    <property type="match status" value="1"/>
</dbReference>